<feature type="transmembrane region" description="Helical" evidence="6">
    <location>
        <begin position="378"/>
        <end position="399"/>
    </location>
</feature>
<name>A0A0J6CES2_9BACT</name>
<evidence type="ECO:0000256" key="6">
    <source>
        <dbReference type="SAM" id="Phobius"/>
    </source>
</evidence>
<dbReference type="RefSeq" id="WP_048317220.1">
    <property type="nucleotide sequence ID" value="NZ_LFJV01000086.1"/>
</dbReference>
<dbReference type="GO" id="GO:0005886">
    <property type="term" value="C:plasma membrane"/>
    <property type="evidence" value="ECO:0007669"/>
    <property type="project" value="UniProtKB-SubCell"/>
</dbReference>
<feature type="transmembrane region" description="Helical" evidence="6">
    <location>
        <begin position="187"/>
        <end position="207"/>
    </location>
</feature>
<dbReference type="InterPro" id="IPR050833">
    <property type="entry name" value="Poly_Biosynth_Transport"/>
</dbReference>
<comment type="caution">
    <text evidence="7">The sequence shown here is derived from an EMBL/GenBank/DDBJ whole genome shotgun (WGS) entry which is preliminary data.</text>
</comment>
<evidence type="ECO:0000256" key="4">
    <source>
        <dbReference type="ARBA" id="ARBA00022989"/>
    </source>
</evidence>
<feature type="transmembrane region" description="Helical" evidence="6">
    <location>
        <begin position="49"/>
        <end position="72"/>
    </location>
</feature>
<feature type="transmembrane region" description="Helical" evidence="6">
    <location>
        <begin position="438"/>
        <end position="458"/>
    </location>
</feature>
<keyword evidence="5 6" id="KW-0472">Membrane</keyword>
<feature type="transmembrane region" description="Helical" evidence="6">
    <location>
        <begin position="274"/>
        <end position="297"/>
    </location>
</feature>
<keyword evidence="2" id="KW-1003">Cell membrane</keyword>
<sequence length="517" mass="59173">MVKSRTQRSIQNVRIALIYYFINLIISFISRKIFIEYLGTEILGLNTTVVNLLQFLNLAELGIGAAISYTLYQPLADNNRDKICEIVSVQGYMYRKIAGFVILGSFILMCFFPFIFAKTQLPLWYAYGTFFVLLTSSLASYYFNYRQIVLTADQKDYKITIHVKSITIIKSVLQILAIVYLSDGYVWWLLLEFIAVIFTTISVNLLLRREYPWLSARVKTGKELKGKYSEIIKKTKQLFFHKVGGYVLTQTSPLIIYAYTSLTLVAVYGNYMLIIMGIMALLAAIFNSIGAGVGNLVASSDKDHILNVFEELFCSRFLFVGTACYCVYQLAPAFITLWVGPEYQLDNLSLILMVAIMYINLIRTVVDSFINAYGLFQDIWAPIAEAILNIGLSVLFGYWWGIPGILCGVLISLLLIVFTWKPIFLFRKGFKTSISNYIYLYIKSIISLLFTTVIVLYISNYINLNPTSSYINFILYASLTGSLYLILLLIPLYLFNKGTRDFVKRITHIKLYPFDRF</sequence>
<dbReference type="PANTHER" id="PTHR30250:SF26">
    <property type="entry name" value="PSMA PROTEIN"/>
    <property type="match status" value="1"/>
</dbReference>
<feature type="transmembrane region" description="Helical" evidence="6">
    <location>
        <begin position="243"/>
        <end position="268"/>
    </location>
</feature>
<feature type="transmembrane region" description="Helical" evidence="6">
    <location>
        <begin position="163"/>
        <end position="181"/>
    </location>
</feature>
<keyword evidence="7" id="KW-0762">Sugar transport</keyword>
<evidence type="ECO:0000256" key="5">
    <source>
        <dbReference type="ARBA" id="ARBA00023136"/>
    </source>
</evidence>
<evidence type="ECO:0000256" key="3">
    <source>
        <dbReference type="ARBA" id="ARBA00022692"/>
    </source>
</evidence>
<evidence type="ECO:0000256" key="2">
    <source>
        <dbReference type="ARBA" id="ARBA00022475"/>
    </source>
</evidence>
<feature type="transmembrane region" description="Helical" evidence="6">
    <location>
        <begin position="470"/>
        <end position="495"/>
    </location>
</feature>
<dbReference type="AlphaFoldDB" id="A0A0J6CES2"/>
<feature type="transmembrane region" description="Helical" evidence="6">
    <location>
        <begin position="123"/>
        <end position="143"/>
    </location>
</feature>
<comment type="subcellular location">
    <subcellularLocation>
        <location evidence="1">Cell membrane</location>
        <topology evidence="1">Multi-pass membrane protein</topology>
    </subcellularLocation>
</comment>
<gene>
    <name evidence="7" type="ORF">ACM15_21130</name>
</gene>
<evidence type="ECO:0000313" key="8">
    <source>
        <dbReference type="Proteomes" id="UP000036166"/>
    </source>
</evidence>
<dbReference type="EMBL" id="LFJV01000086">
    <property type="protein sequence ID" value="KMM31725.1"/>
    <property type="molecule type" value="Genomic_DNA"/>
</dbReference>
<reference evidence="7 8" key="1">
    <citation type="submission" date="2015-06" db="EMBL/GenBank/DDBJ databases">
        <title>Draft Genome Sequence of Parabacteroides goldsteinii with Putative Novel Metallo-Beta-Lactamases Isolated from a Blood Culture from a Human Patient.</title>
        <authorList>
            <person name="Krogh T.J."/>
            <person name="Agergaard C.N."/>
            <person name="Moller-Jensen J."/>
            <person name="Justesen U.S."/>
        </authorList>
    </citation>
    <scope>NUCLEOTIDE SEQUENCE [LARGE SCALE GENOMIC DNA]</scope>
    <source>
        <strain evidence="7 8">910340</strain>
    </source>
</reference>
<feature type="transmembrane region" description="Helical" evidence="6">
    <location>
        <begin position="97"/>
        <end position="117"/>
    </location>
</feature>
<evidence type="ECO:0000256" key="1">
    <source>
        <dbReference type="ARBA" id="ARBA00004651"/>
    </source>
</evidence>
<proteinExistence type="predicted"/>
<organism evidence="7 8">
    <name type="scientific">Parabacteroides goldsteinii</name>
    <dbReference type="NCBI Taxonomy" id="328812"/>
    <lineage>
        <taxon>Bacteria</taxon>
        <taxon>Pseudomonadati</taxon>
        <taxon>Bacteroidota</taxon>
        <taxon>Bacteroidia</taxon>
        <taxon>Bacteroidales</taxon>
        <taxon>Tannerellaceae</taxon>
        <taxon>Parabacteroides</taxon>
    </lineage>
</organism>
<evidence type="ECO:0000313" key="7">
    <source>
        <dbReference type="EMBL" id="KMM31725.1"/>
    </source>
</evidence>
<keyword evidence="3 6" id="KW-0812">Transmembrane</keyword>
<feature type="transmembrane region" description="Helical" evidence="6">
    <location>
        <begin position="347"/>
        <end position="366"/>
    </location>
</feature>
<keyword evidence="7" id="KW-0813">Transport</keyword>
<protein>
    <submittedName>
        <fullName evidence="7">Sugar transporter</fullName>
    </submittedName>
</protein>
<dbReference type="Proteomes" id="UP000036166">
    <property type="component" value="Unassembled WGS sequence"/>
</dbReference>
<keyword evidence="4 6" id="KW-1133">Transmembrane helix</keyword>
<feature type="transmembrane region" description="Helical" evidence="6">
    <location>
        <begin position="405"/>
        <end position="426"/>
    </location>
</feature>
<feature type="transmembrane region" description="Helical" evidence="6">
    <location>
        <begin position="12"/>
        <end position="29"/>
    </location>
</feature>
<accession>A0A0J6CES2</accession>
<dbReference type="PATRIC" id="fig|328812.4.peg.5476"/>
<feature type="transmembrane region" description="Helical" evidence="6">
    <location>
        <begin position="317"/>
        <end position="341"/>
    </location>
</feature>
<dbReference type="PANTHER" id="PTHR30250">
    <property type="entry name" value="PST FAMILY PREDICTED COLANIC ACID TRANSPORTER"/>
    <property type="match status" value="1"/>
</dbReference>